<dbReference type="OrthoDB" id="9772484at2"/>
<dbReference type="GO" id="GO:0003904">
    <property type="term" value="F:deoxyribodipyrimidine photo-lyase activity"/>
    <property type="evidence" value="ECO:0007669"/>
    <property type="project" value="TreeGrafter"/>
</dbReference>
<dbReference type="Gene3D" id="1.25.40.80">
    <property type="match status" value="1"/>
</dbReference>
<dbReference type="Pfam" id="PF00875">
    <property type="entry name" value="DNA_photolyase"/>
    <property type="match status" value="1"/>
</dbReference>
<dbReference type="InterPro" id="IPR005101">
    <property type="entry name" value="Cryptochr/Photolyase_FAD-bd"/>
</dbReference>
<keyword evidence="11" id="KW-1185">Reference proteome</keyword>
<evidence type="ECO:0000256" key="6">
    <source>
        <dbReference type="PIRSR" id="PIRSR602081-1"/>
    </source>
</evidence>
<evidence type="ECO:0000256" key="4">
    <source>
        <dbReference type="ARBA" id="ARBA00022827"/>
    </source>
</evidence>
<feature type="binding site" evidence="6">
    <location>
        <position position="243"/>
    </location>
    <ligand>
        <name>FAD</name>
        <dbReference type="ChEBI" id="CHEBI:57692"/>
    </ligand>
</feature>
<dbReference type="PROSITE" id="PS51645">
    <property type="entry name" value="PHR_CRY_ALPHA_BETA"/>
    <property type="match status" value="1"/>
</dbReference>
<comment type="cofactor">
    <cofactor evidence="6 8">
        <name>FAD</name>
        <dbReference type="ChEBI" id="CHEBI:57692"/>
    </cofactor>
    <text evidence="6 8">Binds 1 FAD per subunit.</text>
</comment>
<dbReference type="Gene3D" id="1.10.579.10">
    <property type="entry name" value="DNA Cyclobutane Dipyrimidine Photolyase, subunit A, domain 3"/>
    <property type="match status" value="1"/>
</dbReference>
<feature type="site" description="Electron transfer via tryptophanyl radical" evidence="7">
    <location>
        <position position="380"/>
    </location>
</feature>
<evidence type="ECO:0000256" key="3">
    <source>
        <dbReference type="ARBA" id="ARBA00022630"/>
    </source>
</evidence>
<feature type="binding site" evidence="6">
    <location>
        <begin position="393"/>
        <end position="395"/>
    </location>
    <ligand>
        <name>FAD</name>
        <dbReference type="ChEBI" id="CHEBI:57692"/>
    </ligand>
</feature>
<evidence type="ECO:0000313" key="10">
    <source>
        <dbReference type="EMBL" id="TWT53292.1"/>
    </source>
</evidence>
<dbReference type="InterPro" id="IPR014729">
    <property type="entry name" value="Rossmann-like_a/b/a_fold"/>
</dbReference>
<dbReference type="InterPro" id="IPR006050">
    <property type="entry name" value="DNA_photolyase_N"/>
</dbReference>
<dbReference type="GO" id="GO:0003677">
    <property type="term" value="F:DNA binding"/>
    <property type="evidence" value="ECO:0007669"/>
    <property type="project" value="TreeGrafter"/>
</dbReference>
<dbReference type="InterPro" id="IPR036134">
    <property type="entry name" value="Crypto/Photolyase_FAD-like_sf"/>
</dbReference>
<dbReference type="InterPro" id="IPR014133">
    <property type="entry name" value="Cry_DASH"/>
</dbReference>
<evidence type="ECO:0000256" key="7">
    <source>
        <dbReference type="PIRSR" id="PIRSR602081-2"/>
    </source>
</evidence>
<name>A0A5C5WTW5_9BACT</name>
<sequence length="497" mass="57268">MTTSLVWFRNDLRLHDHRALSRAVQQSDQVACVFVVAPSAFERTSFGYERVGPFRLQFLRESLIDLRDNLHKIGGVLHVVVGEPEIVLPRIAADIEASTVYCHQEYATEETTTQTRLESSLCESGCSLEVSSANTLLEADDLPFPIDELPELFTHFRNKIEHRTEVLSPLAAPTRVPRLDEKTSAKIPDQPIDSIDLLCRNPSRDDDQATYVDRAVLKFVGGESAGLARVDDYLWKSDCLRTYKETRNGMIGANYSSKFSAWLAMGCLSPRKIYEEVLRYEKERIRNESTYWMYFELLWRDYFAFVVAKHGQHVFQVGGLRQESLDWNQDTAWFDAWRKGKTGYPLIDANMRELEETGFMSNRGRQNVASFLTKNLGIDWRMGAEWFESLLIDYDPCSNYGNWNYVSGVGNDARSFRWFNPIKQASDYDPEGSYVKHWIPELASVPSDKVHTPWKLSQEEQHRYGVVIGDHYPAPLVDLFQSADVQKQRFMKARSHR</sequence>
<comment type="function">
    <text evidence="8">May have a photoreceptor function.</text>
</comment>
<feature type="binding site" evidence="6">
    <location>
        <begin position="296"/>
        <end position="303"/>
    </location>
    <ligand>
        <name>FAD</name>
        <dbReference type="ChEBI" id="CHEBI:57692"/>
    </ligand>
</feature>
<dbReference type="PROSITE" id="PS00394">
    <property type="entry name" value="DNA_PHOTOLYASES_1_1"/>
    <property type="match status" value="1"/>
</dbReference>
<evidence type="ECO:0000256" key="1">
    <source>
        <dbReference type="ARBA" id="ARBA00005862"/>
    </source>
</evidence>
<dbReference type="SUPFAM" id="SSF48173">
    <property type="entry name" value="Cryptochrome/photolyase FAD-binding domain"/>
    <property type="match status" value="1"/>
</dbReference>
<dbReference type="InterPro" id="IPR002081">
    <property type="entry name" value="Cryptochrome/DNA_photolyase_1"/>
</dbReference>
<protein>
    <recommendedName>
        <fullName evidence="2 8">Cryptochrome DASH</fullName>
    </recommendedName>
</protein>
<dbReference type="Proteomes" id="UP000316598">
    <property type="component" value="Unassembled WGS sequence"/>
</dbReference>
<feature type="domain" description="Photolyase/cryptochrome alpha/beta" evidence="9">
    <location>
        <begin position="2"/>
        <end position="136"/>
    </location>
</feature>
<dbReference type="PRINTS" id="PR00147">
    <property type="entry name" value="DNAPHOTLYASE"/>
</dbReference>
<dbReference type="RefSeq" id="WP_146513535.1">
    <property type="nucleotide sequence ID" value="NZ_SJPI01000001.1"/>
</dbReference>
<dbReference type="InterPro" id="IPR018394">
    <property type="entry name" value="DNA_photolyase_1_CS_C"/>
</dbReference>
<accession>A0A5C5WTW5</accession>
<reference evidence="10 11" key="1">
    <citation type="submission" date="2019-02" db="EMBL/GenBank/DDBJ databases">
        <title>Deep-cultivation of Planctomycetes and their phenomic and genomic characterization uncovers novel biology.</title>
        <authorList>
            <person name="Wiegand S."/>
            <person name="Jogler M."/>
            <person name="Boedeker C."/>
            <person name="Pinto D."/>
            <person name="Vollmers J."/>
            <person name="Rivas-Marin E."/>
            <person name="Kohn T."/>
            <person name="Peeters S.H."/>
            <person name="Heuer A."/>
            <person name="Rast P."/>
            <person name="Oberbeckmann S."/>
            <person name="Bunk B."/>
            <person name="Jeske O."/>
            <person name="Meyerdierks A."/>
            <person name="Storesund J.E."/>
            <person name="Kallscheuer N."/>
            <person name="Luecker S."/>
            <person name="Lage O.M."/>
            <person name="Pohl T."/>
            <person name="Merkel B.J."/>
            <person name="Hornburger P."/>
            <person name="Mueller R.-W."/>
            <person name="Bruemmer F."/>
            <person name="Labrenz M."/>
            <person name="Spormann A.M."/>
            <person name="Op Den Camp H."/>
            <person name="Overmann J."/>
            <person name="Amann R."/>
            <person name="Jetten M.S.M."/>
            <person name="Mascher T."/>
            <person name="Medema M.H."/>
            <person name="Devos D.P."/>
            <person name="Kaster A.-K."/>
            <person name="Ovreas L."/>
            <person name="Rohde M."/>
            <person name="Galperin M.Y."/>
            <person name="Jogler C."/>
        </authorList>
    </citation>
    <scope>NUCLEOTIDE SEQUENCE [LARGE SCALE GENOMIC DNA]</scope>
    <source>
        <strain evidence="10 11">Pla22</strain>
    </source>
</reference>
<evidence type="ECO:0000313" key="11">
    <source>
        <dbReference type="Proteomes" id="UP000316598"/>
    </source>
</evidence>
<dbReference type="PANTHER" id="PTHR11455">
    <property type="entry name" value="CRYPTOCHROME"/>
    <property type="match status" value="1"/>
</dbReference>
<organism evidence="10 11">
    <name type="scientific">Rubripirellula amarantea</name>
    <dbReference type="NCBI Taxonomy" id="2527999"/>
    <lineage>
        <taxon>Bacteria</taxon>
        <taxon>Pseudomonadati</taxon>
        <taxon>Planctomycetota</taxon>
        <taxon>Planctomycetia</taxon>
        <taxon>Pirellulales</taxon>
        <taxon>Pirellulaceae</taxon>
        <taxon>Rubripirellula</taxon>
    </lineage>
</organism>
<evidence type="ECO:0000256" key="2">
    <source>
        <dbReference type="ARBA" id="ARBA00017881"/>
    </source>
</evidence>
<dbReference type="GO" id="GO:0071949">
    <property type="term" value="F:FAD binding"/>
    <property type="evidence" value="ECO:0007669"/>
    <property type="project" value="TreeGrafter"/>
</dbReference>
<evidence type="ECO:0000256" key="8">
    <source>
        <dbReference type="RuleBase" id="RU367151"/>
    </source>
</evidence>
<keyword evidence="5 8" id="KW-0157">Chromophore</keyword>
<feature type="site" description="Electron transfer via tryptophanyl radical" evidence="7">
    <location>
        <position position="327"/>
    </location>
</feature>
<comment type="caution">
    <text evidence="10">The sequence shown here is derived from an EMBL/GenBank/DDBJ whole genome shotgun (WGS) entry which is preliminary data.</text>
</comment>
<comment type="cofactor">
    <cofactor evidence="8">
        <name>(6R)-5,10-methylene-5,6,7,8-tetrahydrofolate</name>
        <dbReference type="ChEBI" id="CHEBI:15636"/>
    </cofactor>
    <text evidence="8">Binds 1 5,10-methenyltetrahydrofolate (MTHF) per subunit.</text>
</comment>
<dbReference type="EMBL" id="SJPI01000001">
    <property type="protein sequence ID" value="TWT53292.1"/>
    <property type="molecule type" value="Genomic_DNA"/>
</dbReference>
<dbReference type="NCBIfam" id="TIGR02765">
    <property type="entry name" value="crypto_DASH"/>
    <property type="match status" value="1"/>
</dbReference>
<dbReference type="InterPro" id="IPR036155">
    <property type="entry name" value="Crypto/Photolyase_N_sf"/>
</dbReference>
<proteinExistence type="inferred from homology"/>
<dbReference type="SUPFAM" id="SSF52425">
    <property type="entry name" value="Cryptochrome/photolyase, N-terminal domain"/>
    <property type="match status" value="1"/>
</dbReference>
<feature type="site" description="Electron transfer via tryptophanyl radical" evidence="7">
    <location>
        <position position="403"/>
    </location>
</feature>
<keyword evidence="3 6" id="KW-0285">Flavoprotein</keyword>
<feature type="binding site" evidence="6">
    <location>
        <begin position="256"/>
        <end position="260"/>
    </location>
    <ligand>
        <name>FAD</name>
        <dbReference type="ChEBI" id="CHEBI:57692"/>
    </ligand>
</feature>
<dbReference type="AlphaFoldDB" id="A0A5C5WTW5"/>
<dbReference type="Gene3D" id="3.40.50.620">
    <property type="entry name" value="HUPs"/>
    <property type="match status" value="1"/>
</dbReference>
<dbReference type="Pfam" id="PF03441">
    <property type="entry name" value="FAD_binding_7"/>
    <property type="match status" value="1"/>
</dbReference>
<dbReference type="GO" id="GO:0000719">
    <property type="term" value="P:photoreactive repair"/>
    <property type="evidence" value="ECO:0007669"/>
    <property type="project" value="TreeGrafter"/>
</dbReference>
<gene>
    <name evidence="10" type="primary">cry</name>
    <name evidence="10" type="ORF">Pla22_09200</name>
</gene>
<comment type="similarity">
    <text evidence="1 8">Belongs to the DNA photolyase class-1 family.</text>
</comment>
<keyword evidence="4 6" id="KW-0274">FAD</keyword>
<dbReference type="PANTHER" id="PTHR11455:SF22">
    <property type="entry name" value="CRYPTOCHROME DASH"/>
    <property type="match status" value="1"/>
</dbReference>
<evidence type="ECO:0000259" key="9">
    <source>
        <dbReference type="PROSITE" id="PS51645"/>
    </source>
</evidence>
<evidence type="ECO:0000256" key="5">
    <source>
        <dbReference type="ARBA" id="ARBA00022991"/>
    </source>
</evidence>